<evidence type="ECO:0000256" key="6">
    <source>
        <dbReference type="ARBA" id="ARBA00022729"/>
    </source>
</evidence>
<dbReference type="AlphaFoldDB" id="A0A409WNA3"/>
<dbReference type="PROSITE" id="PS51677">
    <property type="entry name" value="NODB"/>
    <property type="match status" value="1"/>
</dbReference>
<dbReference type="Gene3D" id="3.20.20.370">
    <property type="entry name" value="Glycoside hydrolase/deacetylase"/>
    <property type="match status" value="1"/>
</dbReference>
<reference evidence="14 15" key="1">
    <citation type="journal article" date="2018" name="Evol. Lett.">
        <title>Horizontal gene cluster transfer increased hallucinogenic mushroom diversity.</title>
        <authorList>
            <person name="Reynolds H.T."/>
            <person name="Vijayakumar V."/>
            <person name="Gluck-Thaler E."/>
            <person name="Korotkin H.B."/>
            <person name="Matheny P.B."/>
            <person name="Slot J.C."/>
        </authorList>
    </citation>
    <scope>NUCLEOTIDE SEQUENCE [LARGE SCALE GENOMIC DNA]</scope>
    <source>
        <strain evidence="14 15">2631</strain>
    </source>
</reference>
<evidence type="ECO:0000256" key="9">
    <source>
        <dbReference type="ARBA" id="ARBA00023277"/>
    </source>
</evidence>
<dbReference type="SUPFAM" id="SSF88713">
    <property type="entry name" value="Glycoside hydrolase/deacetylase"/>
    <property type="match status" value="1"/>
</dbReference>
<comment type="caution">
    <text evidence="14">The sequence shown here is derived from an EMBL/GenBank/DDBJ whole genome shotgun (WGS) entry which is preliminary data.</text>
</comment>
<dbReference type="InterPro" id="IPR011330">
    <property type="entry name" value="Glyco_hydro/deAcase_b/a-brl"/>
</dbReference>
<keyword evidence="6 12" id="KW-0732">Signal</keyword>
<evidence type="ECO:0000256" key="8">
    <source>
        <dbReference type="ARBA" id="ARBA00023136"/>
    </source>
</evidence>
<evidence type="ECO:0000256" key="1">
    <source>
        <dbReference type="ARBA" id="ARBA00001941"/>
    </source>
</evidence>
<keyword evidence="4" id="KW-0336">GPI-anchor</keyword>
<keyword evidence="15" id="KW-1185">Reference proteome</keyword>
<sequence length="246" mass="26997">MLAFKVFLAVLLPTLAVSNPVVEKRQSLARVVSSCTKPNNVALTFDDGPWVYLYDVSKALVAANATGTFFFNACIYDADSVKRVQYAYQHGHQVSSHTWSHTDLTTLSSDDIHNEMWKVEQALTKIIGVVPAFMRPPYGSYNNLVRQVSFIRGQVLALWDFDSGDSTGSTPAQSEAAYSQLIAKHPSTILALNHETEETTAHQVLPFAIQQLQKAGYKLVSLAECTGLPAYQSVSAPGTPDSTWHC</sequence>
<dbReference type="PANTHER" id="PTHR46471:SF2">
    <property type="entry name" value="CHITIN DEACETYLASE-RELATED"/>
    <property type="match status" value="1"/>
</dbReference>
<protein>
    <recommendedName>
        <fullName evidence="13">NodB homology domain-containing protein</fullName>
    </recommendedName>
</protein>
<evidence type="ECO:0000256" key="3">
    <source>
        <dbReference type="ARBA" id="ARBA00022475"/>
    </source>
</evidence>
<dbReference type="OrthoDB" id="2125469at2759"/>
<dbReference type="GO" id="GO:0046872">
    <property type="term" value="F:metal ion binding"/>
    <property type="evidence" value="ECO:0007669"/>
    <property type="project" value="UniProtKB-KW"/>
</dbReference>
<keyword evidence="10" id="KW-0449">Lipoprotein</keyword>
<feature type="domain" description="NodB homology" evidence="13">
    <location>
        <begin position="39"/>
        <end position="220"/>
    </location>
</feature>
<gene>
    <name evidence="14" type="ORF">CVT25_003047</name>
</gene>
<name>A0A409WNA3_PSICY</name>
<dbReference type="Proteomes" id="UP000283269">
    <property type="component" value="Unassembled WGS sequence"/>
</dbReference>
<keyword evidence="11" id="KW-0961">Cell wall biogenesis/degradation</keyword>
<keyword evidence="9" id="KW-0119">Carbohydrate metabolism</keyword>
<dbReference type="STRING" id="93625.A0A409WNA3"/>
<dbReference type="CDD" id="cd10951">
    <property type="entry name" value="CE4_ClCDA_like"/>
    <property type="match status" value="1"/>
</dbReference>
<evidence type="ECO:0000259" key="13">
    <source>
        <dbReference type="PROSITE" id="PS51677"/>
    </source>
</evidence>
<feature type="signal peptide" evidence="12">
    <location>
        <begin position="1"/>
        <end position="18"/>
    </location>
</feature>
<evidence type="ECO:0000256" key="4">
    <source>
        <dbReference type="ARBA" id="ARBA00022622"/>
    </source>
</evidence>
<comment type="subcellular location">
    <subcellularLocation>
        <location evidence="2">Cell membrane</location>
        <topology evidence="2">Lipid-anchor</topology>
        <topology evidence="2">GPI-anchor</topology>
    </subcellularLocation>
</comment>
<keyword evidence="8" id="KW-0472">Membrane</keyword>
<keyword evidence="4" id="KW-0325">Glycoprotein</keyword>
<dbReference type="InterPro" id="IPR002509">
    <property type="entry name" value="NODB_dom"/>
</dbReference>
<accession>A0A409WNA3</accession>
<evidence type="ECO:0000256" key="7">
    <source>
        <dbReference type="ARBA" id="ARBA00022801"/>
    </source>
</evidence>
<dbReference type="GO" id="GO:0005975">
    <property type="term" value="P:carbohydrate metabolic process"/>
    <property type="evidence" value="ECO:0007669"/>
    <property type="project" value="InterPro"/>
</dbReference>
<dbReference type="InParanoid" id="A0A409WNA3"/>
<evidence type="ECO:0000256" key="11">
    <source>
        <dbReference type="ARBA" id="ARBA00023316"/>
    </source>
</evidence>
<keyword evidence="5" id="KW-0479">Metal-binding</keyword>
<dbReference type="Pfam" id="PF01522">
    <property type="entry name" value="Polysacc_deac_1"/>
    <property type="match status" value="1"/>
</dbReference>
<comment type="cofactor">
    <cofactor evidence="1">
        <name>Co(2+)</name>
        <dbReference type="ChEBI" id="CHEBI:48828"/>
    </cofactor>
</comment>
<keyword evidence="3" id="KW-1003">Cell membrane</keyword>
<dbReference type="PANTHER" id="PTHR46471">
    <property type="entry name" value="CHITIN DEACETYLASE"/>
    <property type="match status" value="1"/>
</dbReference>
<dbReference type="EMBL" id="NHYD01003354">
    <property type="protein sequence ID" value="PPQ79987.1"/>
    <property type="molecule type" value="Genomic_DNA"/>
</dbReference>
<evidence type="ECO:0000313" key="15">
    <source>
        <dbReference type="Proteomes" id="UP000283269"/>
    </source>
</evidence>
<evidence type="ECO:0000256" key="12">
    <source>
        <dbReference type="SAM" id="SignalP"/>
    </source>
</evidence>
<evidence type="ECO:0000256" key="5">
    <source>
        <dbReference type="ARBA" id="ARBA00022723"/>
    </source>
</evidence>
<feature type="chain" id="PRO_5019297101" description="NodB homology domain-containing protein" evidence="12">
    <location>
        <begin position="19"/>
        <end position="246"/>
    </location>
</feature>
<dbReference type="GO" id="GO:0071555">
    <property type="term" value="P:cell wall organization"/>
    <property type="evidence" value="ECO:0007669"/>
    <property type="project" value="UniProtKB-KW"/>
</dbReference>
<keyword evidence="7" id="KW-0378">Hydrolase</keyword>
<dbReference type="GO" id="GO:0016810">
    <property type="term" value="F:hydrolase activity, acting on carbon-nitrogen (but not peptide) bonds"/>
    <property type="evidence" value="ECO:0007669"/>
    <property type="project" value="InterPro"/>
</dbReference>
<evidence type="ECO:0000256" key="10">
    <source>
        <dbReference type="ARBA" id="ARBA00023288"/>
    </source>
</evidence>
<organism evidence="14 15">
    <name type="scientific">Psilocybe cyanescens</name>
    <dbReference type="NCBI Taxonomy" id="93625"/>
    <lineage>
        <taxon>Eukaryota</taxon>
        <taxon>Fungi</taxon>
        <taxon>Dikarya</taxon>
        <taxon>Basidiomycota</taxon>
        <taxon>Agaricomycotina</taxon>
        <taxon>Agaricomycetes</taxon>
        <taxon>Agaricomycetidae</taxon>
        <taxon>Agaricales</taxon>
        <taxon>Agaricineae</taxon>
        <taxon>Strophariaceae</taxon>
        <taxon>Psilocybe</taxon>
    </lineage>
</organism>
<evidence type="ECO:0000313" key="14">
    <source>
        <dbReference type="EMBL" id="PPQ79987.1"/>
    </source>
</evidence>
<dbReference type="GO" id="GO:0005886">
    <property type="term" value="C:plasma membrane"/>
    <property type="evidence" value="ECO:0007669"/>
    <property type="project" value="UniProtKB-SubCell"/>
</dbReference>
<proteinExistence type="predicted"/>
<evidence type="ECO:0000256" key="2">
    <source>
        <dbReference type="ARBA" id="ARBA00004609"/>
    </source>
</evidence>
<dbReference type="GO" id="GO:0098552">
    <property type="term" value="C:side of membrane"/>
    <property type="evidence" value="ECO:0007669"/>
    <property type="project" value="UniProtKB-KW"/>
</dbReference>